<keyword evidence="3" id="KW-0687">Ribonucleoprotein</keyword>
<keyword evidence="2 5" id="KW-0689">Ribosomal protein</keyword>
<evidence type="ECO:0000256" key="1">
    <source>
        <dbReference type="ARBA" id="ARBA00010531"/>
    </source>
</evidence>
<dbReference type="InterPro" id="IPR028364">
    <property type="entry name" value="Ribosomal_uL1/biogenesis"/>
</dbReference>
<accession>A0A6A6NVE1</accession>
<sequence length="320" mass="34936">MASSRGRIARLGCSALQSLPLRPQPSPAAPLTLPQSTILPTLIRPQGQIRCISANEAKYRKNKTEKSGKKKKKARTHFKTPDLRQATQFSLCDAMRYIRAFEAGQEPTSAKYDVHVRLRTVKNGPVVRNQLRLPHPVRTDLRVCVICPEDSPVAEEARAAGATVVGEASVFELVKKSGGRHMPFERCIAHPDSVPALQAAGVARILGPRGLMPNAKHGTIVREIGPAVRMMVGGTNYRERAGVIRMAVGQLGFSPEELSRNIKAYMGAIQRDIRRLSEDVRKDVHEVVLSSTHAPGFSLNGELVSGGGTQPEELPRIQAE</sequence>
<proteinExistence type="inferred from homology"/>
<evidence type="ECO:0000313" key="6">
    <source>
        <dbReference type="Proteomes" id="UP000799766"/>
    </source>
</evidence>
<dbReference type="EMBL" id="MU001686">
    <property type="protein sequence ID" value="KAF2455696.1"/>
    <property type="molecule type" value="Genomic_DNA"/>
</dbReference>
<dbReference type="Gene3D" id="3.30.190.20">
    <property type="match status" value="1"/>
</dbReference>
<dbReference type="CDD" id="cd00403">
    <property type="entry name" value="Ribosomal_L1"/>
    <property type="match status" value="1"/>
</dbReference>
<dbReference type="GO" id="GO:0003735">
    <property type="term" value="F:structural constituent of ribosome"/>
    <property type="evidence" value="ECO:0007669"/>
    <property type="project" value="TreeGrafter"/>
</dbReference>
<evidence type="ECO:0000256" key="4">
    <source>
        <dbReference type="SAM" id="MobiDB-lite"/>
    </source>
</evidence>
<dbReference type="Proteomes" id="UP000799766">
    <property type="component" value="Unassembled WGS sequence"/>
</dbReference>
<evidence type="ECO:0000256" key="3">
    <source>
        <dbReference type="ARBA" id="ARBA00023274"/>
    </source>
</evidence>
<name>A0A6A6NVE1_9PEZI</name>
<dbReference type="InterPro" id="IPR023674">
    <property type="entry name" value="Ribosomal_uL1-like"/>
</dbReference>
<organism evidence="5 6">
    <name type="scientific">Lineolata rhizophorae</name>
    <dbReference type="NCBI Taxonomy" id="578093"/>
    <lineage>
        <taxon>Eukaryota</taxon>
        <taxon>Fungi</taxon>
        <taxon>Dikarya</taxon>
        <taxon>Ascomycota</taxon>
        <taxon>Pezizomycotina</taxon>
        <taxon>Dothideomycetes</taxon>
        <taxon>Dothideomycetes incertae sedis</taxon>
        <taxon>Lineolatales</taxon>
        <taxon>Lineolataceae</taxon>
        <taxon>Lineolata</taxon>
    </lineage>
</organism>
<dbReference type="OrthoDB" id="1747252at2759"/>
<dbReference type="FunFam" id="3.40.50.790:FF:000001">
    <property type="entry name" value="50S ribosomal protein L1"/>
    <property type="match status" value="1"/>
</dbReference>
<dbReference type="SUPFAM" id="SSF56808">
    <property type="entry name" value="Ribosomal protein L1"/>
    <property type="match status" value="1"/>
</dbReference>
<comment type="similarity">
    <text evidence="1">Belongs to the universal ribosomal protein uL1 family.</text>
</comment>
<dbReference type="GO" id="GO:0005762">
    <property type="term" value="C:mitochondrial large ribosomal subunit"/>
    <property type="evidence" value="ECO:0007669"/>
    <property type="project" value="TreeGrafter"/>
</dbReference>
<evidence type="ECO:0000256" key="2">
    <source>
        <dbReference type="ARBA" id="ARBA00022980"/>
    </source>
</evidence>
<dbReference type="Pfam" id="PF00687">
    <property type="entry name" value="Ribosomal_L1"/>
    <property type="match status" value="1"/>
</dbReference>
<dbReference type="InterPro" id="IPR016095">
    <property type="entry name" value="Ribosomal_uL1_3-a/b-sand"/>
</dbReference>
<dbReference type="Gene3D" id="3.40.50.790">
    <property type="match status" value="1"/>
</dbReference>
<reference evidence="5" key="1">
    <citation type="journal article" date="2020" name="Stud. Mycol.">
        <title>101 Dothideomycetes genomes: a test case for predicting lifestyles and emergence of pathogens.</title>
        <authorList>
            <person name="Haridas S."/>
            <person name="Albert R."/>
            <person name="Binder M."/>
            <person name="Bloem J."/>
            <person name="Labutti K."/>
            <person name="Salamov A."/>
            <person name="Andreopoulos B."/>
            <person name="Baker S."/>
            <person name="Barry K."/>
            <person name="Bills G."/>
            <person name="Bluhm B."/>
            <person name="Cannon C."/>
            <person name="Castanera R."/>
            <person name="Culley D."/>
            <person name="Daum C."/>
            <person name="Ezra D."/>
            <person name="Gonzalez J."/>
            <person name="Henrissat B."/>
            <person name="Kuo A."/>
            <person name="Liang C."/>
            <person name="Lipzen A."/>
            <person name="Lutzoni F."/>
            <person name="Magnuson J."/>
            <person name="Mondo S."/>
            <person name="Nolan M."/>
            <person name="Ohm R."/>
            <person name="Pangilinan J."/>
            <person name="Park H.-J."/>
            <person name="Ramirez L."/>
            <person name="Alfaro M."/>
            <person name="Sun H."/>
            <person name="Tritt A."/>
            <person name="Yoshinaga Y."/>
            <person name="Zwiers L.-H."/>
            <person name="Turgeon B."/>
            <person name="Goodwin S."/>
            <person name="Spatafora J."/>
            <person name="Crous P."/>
            <person name="Grigoriev I."/>
        </authorList>
    </citation>
    <scope>NUCLEOTIDE SEQUENCE</scope>
    <source>
        <strain evidence="5">ATCC 16933</strain>
    </source>
</reference>
<gene>
    <name evidence="5" type="ORF">BDY21DRAFT_324360</name>
</gene>
<dbReference type="PANTHER" id="PTHR36427">
    <property type="entry name" value="54S RIBOSOMAL PROTEIN L1, MITOCHONDRIAL"/>
    <property type="match status" value="1"/>
</dbReference>
<protein>
    <submittedName>
        <fullName evidence="5">Ribosomal protein L1-like protein</fullName>
    </submittedName>
</protein>
<feature type="region of interest" description="Disordered" evidence="4">
    <location>
        <begin position="299"/>
        <end position="320"/>
    </location>
</feature>
<keyword evidence="6" id="KW-1185">Reference proteome</keyword>
<dbReference type="PANTHER" id="PTHR36427:SF3">
    <property type="entry name" value="LARGE RIBOSOMAL SUBUNIT PROTEIN UL1M"/>
    <property type="match status" value="1"/>
</dbReference>
<dbReference type="AlphaFoldDB" id="A0A6A6NVE1"/>
<evidence type="ECO:0000313" key="5">
    <source>
        <dbReference type="EMBL" id="KAF2455696.1"/>
    </source>
</evidence>